<dbReference type="InterPro" id="IPR001387">
    <property type="entry name" value="Cro/C1-type_HTH"/>
</dbReference>
<dbReference type="CDD" id="cd00093">
    <property type="entry name" value="HTH_XRE"/>
    <property type="match status" value="1"/>
</dbReference>
<reference evidence="3 4" key="1">
    <citation type="submission" date="2019-11" db="EMBL/GenBank/DDBJ databases">
        <title>Genome sequence of Deinococcus xianganensis Y35, AI-2 producing algicidal bacterium, isolated from lake water.</title>
        <authorList>
            <person name="Li Y."/>
        </authorList>
    </citation>
    <scope>NUCLEOTIDE SEQUENCE [LARGE SCALE GENOMIC DNA]</scope>
    <source>
        <strain evidence="3 4">Y35</strain>
    </source>
</reference>
<dbReference type="RefSeq" id="WP_160981500.1">
    <property type="nucleotide sequence ID" value="NZ_WVHK01000087.1"/>
</dbReference>
<dbReference type="SMART" id="SM00530">
    <property type="entry name" value="HTH_XRE"/>
    <property type="match status" value="1"/>
</dbReference>
<evidence type="ECO:0000259" key="2">
    <source>
        <dbReference type="PROSITE" id="PS50943"/>
    </source>
</evidence>
<evidence type="ECO:0000256" key="1">
    <source>
        <dbReference type="SAM" id="MobiDB-lite"/>
    </source>
</evidence>
<evidence type="ECO:0000313" key="4">
    <source>
        <dbReference type="Proteomes" id="UP000430519"/>
    </source>
</evidence>
<proteinExistence type="predicted"/>
<feature type="region of interest" description="Disordered" evidence="1">
    <location>
        <begin position="68"/>
        <end position="100"/>
    </location>
</feature>
<dbReference type="EMBL" id="WVHK01000087">
    <property type="protein sequence ID" value="MXV21313.1"/>
    <property type="molecule type" value="Genomic_DNA"/>
</dbReference>
<feature type="domain" description="HTH cro/C1-type" evidence="2">
    <location>
        <begin position="9"/>
        <end position="63"/>
    </location>
</feature>
<dbReference type="SUPFAM" id="SSF47413">
    <property type="entry name" value="lambda repressor-like DNA-binding domains"/>
    <property type="match status" value="1"/>
</dbReference>
<comment type="caution">
    <text evidence="3">The sequence shown here is derived from an EMBL/GenBank/DDBJ whole genome shotgun (WGS) entry which is preliminary data.</text>
</comment>
<gene>
    <name evidence="3" type="ORF">GLX28_16940</name>
</gene>
<evidence type="ECO:0000313" key="3">
    <source>
        <dbReference type="EMBL" id="MXV21313.1"/>
    </source>
</evidence>
<sequence>MADQKKKSLSEWRELKGMTVQAMADAVGITRGRMGDYLQGRTEPSVTRAQQFAELLGITVDQVAWVPKPKTSRAVPPKKGQGEQRIQGGAAPQEDAEGSS</sequence>
<dbReference type="InterPro" id="IPR010982">
    <property type="entry name" value="Lambda_DNA-bd_dom_sf"/>
</dbReference>
<name>A0A6I4YW35_9DEIO</name>
<dbReference type="Gene3D" id="1.10.260.40">
    <property type="entry name" value="lambda repressor-like DNA-binding domains"/>
    <property type="match status" value="1"/>
</dbReference>
<accession>A0A6I4YW35</accession>
<dbReference type="AlphaFoldDB" id="A0A6I4YW35"/>
<dbReference type="PROSITE" id="PS50943">
    <property type="entry name" value="HTH_CROC1"/>
    <property type="match status" value="1"/>
</dbReference>
<dbReference type="Pfam" id="PF01381">
    <property type="entry name" value="HTH_3"/>
    <property type="match status" value="1"/>
</dbReference>
<dbReference type="GO" id="GO:0003677">
    <property type="term" value="F:DNA binding"/>
    <property type="evidence" value="ECO:0007669"/>
    <property type="project" value="InterPro"/>
</dbReference>
<organism evidence="3 4">
    <name type="scientific">Deinococcus xianganensis</name>
    <dbReference type="NCBI Taxonomy" id="1507289"/>
    <lineage>
        <taxon>Bacteria</taxon>
        <taxon>Thermotogati</taxon>
        <taxon>Deinococcota</taxon>
        <taxon>Deinococci</taxon>
        <taxon>Deinococcales</taxon>
        <taxon>Deinococcaceae</taxon>
        <taxon>Deinococcus</taxon>
    </lineage>
</organism>
<dbReference type="Proteomes" id="UP000430519">
    <property type="component" value="Unassembled WGS sequence"/>
</dbReference>
<protein>
    <submittedName>
        <fullName evidence="3">Helix-turn-helix domain-containing protein</fullName>
    </submittedName>
</protein>
<keyword evidence="4" id="KW-1185">Reference proteome</keyword>